<feature type="transmembrane region" description="Helical" evidence="1">
    <location>
        <begin position="176"/>
        <end position="198"/>
    </location>
</feature>
<accession>A0A1G6YEP5</accession>
<feature type="transmembrane region" description="Helical" evidence="1">
    <location>
        <begin position="6"/>
        <end position="27"/>
    </location>
</feature>
<name>A0A1G6YEP5_9PROT</name>
<feature type="transmembrane region" description="Helical" evidence="1">
    <location>
        <begin position="143"/>
        <end position="164"/>
    </location>
</feature>
<protein>
    <recommendedName>
        <fullName evidence="4">DUF2306 domain-containing protein</fullName>
    </recommendedName>
</protein>
<reference evidence="2 3" key="1">
    <citation type="submission" date="2016-10" db="EMBL/GenBank/DDBJ databases">
        <authorList>
            <person name="de Groot N.N."/>
        </authorList>
    </citation>
    <scope>NUCLEOTIDE SEQUENCE [LARGE SCALE GENOMIC DNA]</scope>
    <source>
        <strain evidence="2 3">CGMCC 1.9109</strain>
    </source>
</reference>
<evidence type="ECO:0000313" key="2">
    <source>
        <dbReference type="EMBL" id="SDD88075.1"/>
    </source>
</evidence>
<keyword evidence="1" id="KW-1133">Transmembrane helix</keyword>
<dbReference type="EMBL" id="FNAK01000003">
    <property type="protein sequence ID" value="SDD88075.1"/>
    <property type="molecule type" value="Genomic_DNA"/>
</dbReference>
<keyword evidence="1" id="KW-0812">Transmembrane</keyword>
<proteinExistence type="predicted"/>
<feature type="transmembrane region" description="Helical" evidence="1">
    <location>
        <begin position="210"/>
        <end position="229"/>
    </location>
</feature>
<gene>
    <name evidence="2" type="ORF">SAMN04488071_1571</name>
</gene>
<dbReference type="OrthoDB" id="5984490at2"/>
<feature type="transmembrane region" description="Helical" evidence="1">
    <location>
        <begin position="39"/>
        <end position="58"/>
    </location>
</feature>
<keyword evidence="1" id="KW-0472">Membrane</keyword>
<feature type="transmembrane region" description="Helical" evidence="1">
    <location>
        <begin position="78"/>
        <end position="104"/>
    </location>
</feature>
<evidence type="ECO:0008006" key="4">
    <source>
        <dbReference type="Google" id="ProtNLM"/>
    </source>
</evidence>
<keyword evidence="3" id="KW-1185">Reference proteome</keyword>
<sequence>MDMLNQIFLYTHITAGFIGLAAYWVPIFAKKGAVNHRRFGKAFLYAGYVVVTAAVLSIGTRAIRYALSDYSFEQLESFWGFAIFLGYLSLVTFIMLRFGTLVLWEKKDPTKLASAANLALGYGAIIGSVAVIAYAVLVRPEVTVVLLALSPIGLLVGPQIVGYFKGRETSKRGWWYSHMGAMIGAGIAFHTAFLVFGATRLFDIGVEGPFAFVPWILPTLIGVPANMIWERHYRKKFDDPKRSKLEAPA</sequence>
<organism evidence="2 3">
    <name type="scientific">Kordiimonas lacus</name>
    <dbReference type="NCBI Taxonomy" id="637679"/>
    <lineage>
        <taxon>Bacteria</taxon>
        <taxon>Pseudomonadati</taxon>
        <taxon>Pseudomonadota</taxon>
        <taxon>Alphaproteobacteria</taxon>
        <taxon>Kordiimonadales</taxon>
        <taxon>Kordiimonadaceae</taxon>
        <taxon>Kordiimonas</taxon>
    </lineage>
</organism>
<evidence type="ECO:0000256" key="1">
    <source>
        <dbReference type="SAM" id="Phobius"/>
    </source>
</evidence>
<dbReference type="RefSeq" id="WP_068302411.1">
    <property type="nucleotide sequence ID" value="NZ_FNAK01000003.1"/>
</dbReference>
<evidence type="ECO:0000313" key="3">
    <source>
        <dbReference type="Proteomes" id="UP000183685"/>
    </source>
</evidence>
<dbReference type="AlphaFoldDB" id="A0A1G6YEP5"/>
<feature type="transmembrane region" description="Helical" evidence="1">
    <location>
        <begin position="116"/>
        <end position="137"/>
    </location>
</feature>
<dbReference type="Proteomes" id="UP000183685">
    <property type="component" value="Unassembled WGS sequence"/>
</dbReference>
<dbReference type="STRING" id="637679.GCA_001550055_01251"/>